<sequence>MKIVKLLGAATAFGIAFAGAATADQLADIRKAGVIRVATDMGVPPYGMMSPSLQPVGSDVDTANLLAESLGVKLELVPVTGANRIPFLLTDKADVVISSFSMNAEREKVIDFSRPYGKIQIVIAGPASEKVKSFNDLAGKRVVVTRGTTADSGLTEGAPKAEIVRFDDDATLVTAVTSGQADLAANTPSVIKTINERRSNDPLEIKFLINVFPYAIGLRKGESELKDYLDGWVADNLANGKLNTIYKTWHGADLPDMND</sequence>
<dbReference type="CDD" id="cd01072">
    <property type="entry name" value="PBP2_SMa0082_like"/>
    <property type="match status" value="1"/>
</dbReference>
<dbReference type="SMART" id="SM00079">
    <property type="entry name" value="PBPe"/>
    <property type="match status" value="1"/>
</dbReference>
<keyword evidence="2 3" id="KW-0732">Signal</keyword>
<dbReference type="PANTHER" id="PTHR35936">
    <property type="entry name" value="MEMBRANE-BOUND LYTIC MUREIN TRANSGLYCOSYLASE F"/>
    <property type="match status" value="1"/>
</dbReference>
<organism evidence="6 7">
    <name type="scientific">Ectorhizobium quercum</name>
    <dbReference type="NCBI Taxonomy" id="2965071"/>
    <lineage>
        <taxon>Bacteria</taxon>
        <taxon>Pseudomonadati</taxon>
        <taxon>Pseudomonadota</taxon>
        <taxon>Alphaproteobacteria</taxon>
        <taxon>Hyphomicrobiales</taxon>
        <taxon>Rhizobiaceae</taxon>
        <taxon>Ectorhizobium</taxon>
    </lineage>
</organism>
<keyword evidence="7" id="KW-1185">Reference proteome</keyword>
<dbReference type="Pfam" id="PF00497">
    <property type="entry name" value="SBP_bac_3"/>
    <property type="match status" value="1"/>
</dbReference>
<comment type="subcellular location">
    <subcellularLocation>
        <location evidence="1">Periplasm</location>
    </subcellularLocation>
</comment>
<feature type="domain" description="Ionotropic glutamate receptor C-terminal" evidence="5">
    <location>
        <begin position="34"/>
        <end position="252"/>
    </location>
</feature>
<gene>
    <name evidence="6" type="ORF">NOF55_09445</name>
</gene>
<dbReference type="Proteomes" id="UP001208771">
    <property type="component" value="Unassembled WGS sequence"/>
</dbReference>
<proteinExistence type="predicted"/>
<dbReference type="SMART" id="SM00062">
    <property type="entry name" value="PBPb"/>
    <property type="match status" value="1"/>
</dbReference>
<protein>
    <submittedName>
        <fullName evidence="6">Transporter substrate-binding domain-containing protein</fullName>
    </submittedName>
</protein>
<evidence type="ECO:0000313" key="6">
    <source>
        <dbReference type="EMBL" id="MCX8997329.1"/>
    </source>
</evidence>
<evidence type="ECO:0000256" key="2">
    <source>
        <dbReference type="ARBA" id="ARBA00022729"/>
    </source>
</evidence>
<evidence type="ECO:0000259" key="5">
    <source>
        <dbReference type="SMART" id="SM00079"/>
    </source>
</evidence>
<dbReference type="GO" id="GO:0016020">
    <property type="term" value="C:membrane"/>
    <property type="evidence" value="ECO:0007669"/>
    <property type="project" value="InterPro"/>
</dbReference>
<evidence type="ECO:0000313" key="7">
    <source>
        <dbReference type="Proteomes" id="UP001208771"/>
    </source>
</evidence>
<dbReference type="SUPFAM" id="SSF53850">
    <property type="entry name" value="Periplasmic binding protein-like II"/>
    <property type="match status" value="1"/>
</dbReference>
<dbReference type="GO" id="GO:0042597">
    <property type="term" value="C:periplasmic space"/>
    <property type="evidence" value="ECO:0007669"/>
    <property type="project" value="UniProtKB-SubCell"/>
</dbReference>
<dbReference type="EMBL" id="JANFPI010000003">
    <property type="protein sequence ID" value="MCX8997329.1"/>
    <property type="molecule type" value="Genomic_DNA"/>
</dbReference>
<accession>A0AAE3SVU1</accession>
<feature type="chain" id="PRO_5042109079" evidence="3">
    <location>
        <begin position="24"/>
        <end position="259"/>
    </location>
</feature>
<feature type="domain" description="Solute-binding protein family 3/N-terminal" evidence="4">
    <location>
        <begin position="34"/>
        <end position="253"/>
    </location>
</feature>
<dbReference type="PANTHER" id="PTHR35936:SF17">
    <property type="entry name" value="ARGININE-BINDING EXTRACELLULAR PROTEIN ARTP"/>
    <property type="match status" value="1"/>
</dbReference>
<evidence type="ECO:0000256" key="3">
    <source>
        <dbReference type="SAM" id="SignalP"/>
    </source>
</evidence>
<evidence type="ECO:0000256" key="1">
    <source>
        <dbReference type="ARBA" id="ARBA00004418"/>
    </source>
</evidence>
<feature type="signal peptide" evidence="3">
    <location>
        <begin position="1"/>
        <end position="23"/>
    </location>
</feature>
<evidence type="ECO:0000259" key="4">
    <source>
        <dbReference type="SMART" id="SM00062"/>
    </source>
</evidence>
<dbReference type="InterPro" id="IPR001320">
    <property type="entry name" value="Iontro_rcpt_C"/>
</dbReference>
<dbReference type="Gene3D" id="3.40.190.10">
    <property type="entry name" value="Periplasmic binding protein-like II"/>
    <property type="match status" value="2"/>
</dbReference>
<comment type="caution">
    <text evidence="6">The sequence shown here is derived from an EMBL/GenBank/DDBJ whole genome shotgun (WGS) entry which is preliminary data.</text>
</comment>
<dbReference type="AlphaFoldDB" id="A0AAE3SVU1"/>
<reference evidence="6" key="1">
    <citation type="submission" date="2022-07" db="EMBL/GenBank/DDBJ databases">
        <title>Ectorhizobium quercum gen.nov., sp. nov.</title>
        <authorList>
            <person name="Ma T."/>
            <person name="Li Y."/>
        </authorList>
    </citation>
    <scope>NUCLEOTIDE SEQUENCE</scope>
    <source>
        <strain evidence="6">BDR2-2</strain>
    </source>
</reference>
<dbReference type="InterPro" id="IPR001638">
    <property type="entry name" value="Solute-binding_3/MltF_N"/>
</dbReference>
<name>A0AAE3SVU1_9HYPH</name>
<dbReference type="GO" id="GO:0015276">
    <property type="term" value="F:ligand-gated monoatomic ion channel activity"/>
    <property type="evidence" value="ECO:0007669"/>
    <property type="project" value="InterPro"/>
</dbReference>
<dbReference type="RefSeq" id="WP_306411120.1">
    <property type="nucleotide sequence ID" value="NZ_JANFPI010000003.1"/>
</dbReference>